<accession>Q23A52</accession>
<feature type="chain" id="PRO_5004202015" evidence="2">
    <location>
        <begin position="22"/>
        <end position="1843"/>
    </location>
</feature>
<protein>
    <submittedName>
        <fullName evidence="3">Two component regulator propeller family protein</fullName>
    </submittedName>
</protein>
<dbReference type="EMBL" id="GG662725">
    <property type="protein sequence ID" value="EAR93428.2"/>
    <property type="molecule type" value="Genomic_DNA"/>
</dbReference>
<feature type="signal peptide" evidence="2">
    <location>
        <begin position="1"/>
        <end position="21"/>
    </location>
</feature>
<feature type="region of interest" description="Disordered" evidence="1">
    <location>
        <begin position="1687"/>
        <end position="1706"/>
    </location>
</feature>
<dbReference type="KEGG" id="tet:TTHERM_00833660"/>
<dbReference type="InterPro" id="IPR011047">
    <property type="entry name" value="Quinoprotein_ADH-like_sf"/>
</dbReference>
<feature type="compositionally biased region" description="Low complexity" evidence="1">
    <location>
        <begin position="1328"/>
        <end position="1346"/>
    </location>
</feature>
<dbReference type="InParanoid" id="Q23A52"/>
<evidence type="ECO:0000256" key="2">
    <source>
        <dbReference type="SAM" id="SignalP"/>
    </source>
</evidence>
<name>Q23A52_TETTS</name>
<evidence type="ECO:0000256" key="1">
    <source>
        <dbReference type="SAM" id="MobiDB-lite"/>
    </source>
</evidence>
<dbReference type="RefSeq" id="XP_001013673.2">
    <property type="nucleotide sequence ID" value="XM_001013673.2"/>
</dbReference>
<feature type="compositionally biased region" description="Polar residues" evidence="1">
    <location>
        <begin position="1350"/>
        <end position="1362"/>
    </location>
</feature>
<dbReference type="GeneID" id="7838729"/>
<dbReference type="Proteomes" id="UP000009168">
    <property type="component" value="Unassembled WGS sequence"/>
</dbReference>
<organism evidence="3 4">
    <name type="scientific">Tetrahymena thermophila (strain SB210)</name>
    <dbReference type="NCBI Taxonomy" id="312017"/>
    <lineage>
        <taxon>Eukaryota</taxon>
        <taxon>Sar</taxon>
        <taxon>Alveolata</taxon>
        <taxon>Ciliophora</taxon>
        <taxon>Intramacronucleata</taxon>
        <taxon>Oligohymenophorea</taxon>
        <taxon>Hymenostomatida</taxon>
        <taxon>Tetrahymenina</taxon>
        <taxon>Tetrahymenidae</taxon>
        <taxon>Tetrahymena</taxon>
    </lineage>
</organism>
<evidence type="ECO:0000313" key="3">
    <source>
        <dbReference type="EMBL" id="EAR93428.2"/>
    </source>
</evidence>
<keyword evidence="4" id="KW-1185">Reference proteome</keyword>
<dbReference type="SUPFAM" id="SSF101908">
    <property type="entry name" value="Putative isomerase YbhE"/>
    <property type="match status" value="1"/>
</dbReference>
<sequence length="1843" mass="212109">MKVNLHIYLFFLVYIIEAVFAQSSIGFVYNSIPSYSFDVQAINGTSNRIKIAQQSGTAIAALGNAGIMIIDNKFNKYIHQSPDNSYIQTVQITKDGSYVILGMINQVGIFQLSQSDFSMKMISSINTQGQTIVDIQFNLEEDIMFVLGYLGVLQWFDVRNLKNIVNLGQIDYSANQILFVRGVISPDDRIFYINADFEGLLAFRIDRQTQNNQLQVNLVKILTKLAVTSFTELVVTSKNNYVFVIDRWNGIYILYDLSQLQLIGDDAEQNNNQKIQLVQFNLGSKIGYTSSLAKSLDDQFLYVGVRSLGILIYNINDPLNPQFFQQLQLSGQSFSLALSPKQNVIPNATFDNQYIYYLNSLSVAVFQKQKPSLYNNIPNLFNLQQSQLFQEGKAISKWRCTISQNSQYLLGAFDADGLCIFKIEVNSYTQTIPSKMQLVYQFNEQQEQIISTNTFRQFGPDEPIPLGFQIENIQFTKGEKHIYFTSQQSDKNVVAYKFQVNISPDGQYSFQYVKGLKYDQVYYSEQFNISEDEQHAVMSFDVGIALVDMVNFEVISMYTNQGVIGTCCGAVLSHDKKHALAVVRNVGLFIYDTSDMKNPNMVNQWRTNGGETLIRSKTDKIIYLIDGFNGLVLLDSTKLPDIVVLGKFVSSGWTNFISFTVDEKYGIISTMDTGTLTLIDLNNKSDLKIIMKSTIQQQDSLTTCIDKSGLQFLYSTNEKGLRLFNLQSQVLIHVERQVQSIDTQLYSLISDSDPFQVGLQYLVKFVLLYRKPNQIISQIYYYQDLVLQDLPSWIVVNRSNQSNTNLQAQIQLNIPKECLDSQNGTKSFLIIVIETCFQLSSTSFIYQNSDLITTPDESQIIFKNLKQSGYIDGTNCATNFFDSTSQQYLDLSQAFSGTNIDPIRLATIQLYVTETFKRTKVYNQFVFDVVSSLQFNQSQTQSMIQAVQNQLSVSFIFQDNSAYKFIQKSYPNLVMYFNDQLTVLKLEGELKYVNQALSNGILYYDQSKSKNITQNGSKTMQLQIVDNFNYNLNLDFDVQSQVKFLKIKQDIIHQKNIQDQVDRQGADLTIQQSFLIQFELDSFVDPDSIPLTYSFQQKISGQYLPISSDSFIKYDNVNLRLVGSPPSSYLFQKVYLRLEVSNGYTSTYEDFCLNINNMPFTYVFSILIQILGPIAFALGLYRKRSTFMNLYFKSDTMYSTEVVYVGQVYRKKISILDQDYEIANLFFEKFIKQANKSLNSMNKLQQGFNKSTKSIISQQNIKNEKQFPDSQKNIEINKNAEIAELDQLKTPKSNQFIEEQSIQDNKNTEKYIENQAGQNLASQIEGDNQNTLKNQNSNANQNSNKNETQEQQNEFKNRNSKQQSIFKKAFTQRSSFYLQQKQREKNYSINSQGIQSGIFKNYESKASLTTYFQIQAEDGTFQMGQLFNQMIENKLTVQYDLLEYKIVDYVVDLQDEKSRFYRCLKASVLRYLLQNEKKTFNFYQQLKDYSIKKGNYANIDWYRQYVSIIATNQTDKYGIPTPFSKTNLKIDEIFKVLKDLELIPQIDPNNQKLNYLQQIGINSNLLMEVLFADALGLDFVSAKNIVKCCGESIHLEKSKIISVEAFEKVQEGVCLSLRRLFNLQYKSMPISKYISLPSWMSYEFKNGVIILEGTPQKSDINDILVRIYDYTRFVCYQFHLKVEADPNMKSKESFPGSDDKEKQKNKDTDFMQTYQSPQQNPEQIQFNSSNQGYLNKQKHILEISIQNSQIQSYNQIKSESNDNQDQIEENNYQGIKSMSEYDLNLNQPPIFPHTPSYSRNKSPSILNANPNYQLNFPSILLTNQKNYLFERDEIKYAKSVLDQ</sequence>
<gene>
    <name evidence="3" type="ORF">TTHERM_00833660</name>
</gene>
<dbReference type="HOGENOM" id="CLU_000949_0_0_1"/>
<feature type="region of interest" description="Disordered" evidence="1">
    <location>
        <begin position="1328"/>
        <end position="1362"/>
    </location>
</feature>
<proteinExistence type="predicted"/>
<keyword evidence="2" id="KW-0732">Signal</keyword>
<reference evidence="4" key="1">
    <citation type="journal article" date="2006" name="PLoS Biol.">
        <title>Macronuclear genome sequence of the ciliate Tetrahymena thermophila, a model eukaryote.</title>
        <authorList>
            <person name="Eisen J.A."/>
            <person name="Coyne R.S."/>
            <person name="Wu M."/>
            <person name="Wu D."/>
            <person name="Thiagarajan M."/>
            <person name="Wortman J.R."/>
            <person name="Badger J.H."/>
            <person name="Ren Q."/>
            <person name="Amedeo P."/>
            <person name="Jones K.M."/>
            <person name="Tallon L.J."/>
            <person name="Delcher A.L."/>
            <person name="Salzberg S.L."/>
            <person name="Silva J.C."/>
            <person name="Haas B.J."/>
            <person name="Majoros W.H."/>
            <person name="Farzad M."/>
            <person name="Carlton J.M."/>
            <person name="Smith R.K. Jr."/>
            <person name="Garg J."/>
            <person name="Pearlman R.E."/>
            <person name="Karrer K.M."/>
            <person name="Sun L."/>
            <person name="Manning G."/>
            <person name="Elde N.C."/>
            <person name="Turkewitz A.P."/>
            <person name="Asai D.J."/>
            <person name="Wilkes D.E."/>
            <person name="Wang Y."/>
            <person name="Cai H."/>
            <person name="Collins K."/>
            <person name="Stewart B.A."/>
            <person name="Lee S.R."/>
            <person name="Wilamowska K."/>
            <person name="Weinberg Z."/>
            <person name="Ruzzo W.L."/>
            <person name="Wloga D."/>
            <person name="Gaertig J."/>
            <person name="Frankel J."/>
            <person name="Tsao C.-C."/>
            <person name="Gorovsky M.A."/>
            <person name="Keeling P.J."/>
            <person name="Waller R.F."/>
            <person name="Patron N.J."/>
            <person name="Cherry J.M."/>
            <person name="Stover N.A."/>
            <person name="Krieger C.J."/>
            <person name="del Toro C."/>
            <person name="Ryder H.F."/>
            <person name="Williamson S.C."/>
            <person name="Barbeau R.A."/>
            <person name="Hamilton E.P."/>
            <person name="Orias E."/>
        </authorList>
    </citation>
    <scope>NUCLEOTIDE SEQUENCE [LARGE SCALE GENOMIC DNA]</scope>
    <source>
        <strain evidence="4">SB210</strain>
    </source>
</reference>
<dbReference type="SUPFAM" id="SSF50998">
    <property type="entry name" value="Quinoprotein alcohol dehydrogenase-like"/>
    <property type="match status" value="1"/>
</dbReference>
<evidence type="ECO:0000313" key="4">
    <source>
        <dbReference type="Proteomes" id="UP000009168"/>
    </source>
</evidence>